<dbReference type="Gene3D" id="2.60.120.330">
    <property type="entry name" value="B-lactam Antibiotic, Isopenicillin N Synthase, Chain"/>
    <property type="match status" value="2"/>
</dbReference>
<dbReference type="InterPro" id="IPR050295">
    <property type="entry name" value="Plant_2OG-oxidoreductases"/>
</dbReference>
<dbReference type="AlphaFoldDB" id="A0AAE1Z4Z8"/>
<dbReference type="Proteomes" id="UP001293254">
    <property type="component" value="Unassembled WGS sequence"/>
</dbReference>
<gene>
    <name evidence="4" type="ORF">Salat_0494200</name>
</gene>
<keyword evidence="1" id="KW-0479">Metal-binding</keyword>
<reference evidence="4" key="2">
    <citation type="journal article" date="2024" name="Plant">
        <title>Genomic evolution and insights into agronomic trait innovations of Sesamum species.</title>
        <authorList>
            <person name="Miao H."/>
            <person name="Wang L."/>
            <person name="Qu L."/>
            <person name="Liu H."/>
            <person name="Sun Y."/>
            <person name="Le M."/>
            <person name="Wang Q."/>
            <person name="Wei S."/>
            <person name="Zheng Y."/>
            <person name="Lin W."/>
            <person name="Duan Y."/>
            <person name="Cao H."/>
            <person name="Xiong S."/>
            <person name="Wang X."/>
            <person name="Wei L."/>
            <person name="Li C."/>
            <person name="Ma Q."/>
            <person name="Ju M."/>
            <person name="Zhao R."/>
            <person name="Li G."/>
            <person name="Mu C."/>
            <person name="Tian Q."/>
            <person name="Mei H."/>
            <person name="Zhang T."/>
            <person name="Gao T."/>
            <person name="Zhang H."/>
        </authorList>
    </citation>
    <scope>NUCLEOTIDE SEQUENCE</scope>
    <source>
        <strain evidence="4">3651</strain>
    </source>
</reference>
<keyword evidence="5" id="KW-1185">Reference proteome</keyword>
<organism evidence="4 5">
    <name type="scientific">Sesamum alatum</name>
    <dbReference type="NCBI Taxonomy" id="300844"/>
    <lineage>
        <taxon>Eukaryota</taxon>
        <taxon>Viridiplantae</taxon>
        <taxon>Streptophyta</taxon>
        <taxon>Embryophyta</taxon>
        <taxon>Tracheophyta</taxon>
        <taxon>Spermatophyta</taxon>
        <taxon>Magnoliopsida</taxon>
        <taxon>eudicotyledons</taxon>
        <taxon>Gunneridae</taxon>
        <taxon>Pentapetalae</taxon>
        <taxon>asterids</taxon>
        <taxon>lamiids</taxon>
        <taxon>Lamiales</taxon>
        <taxon>Pedaliaceae</taxon>
        <taxon>Sesamum</taxon>
    </lineage>
</organism>
<reference evidence="4" key="1">
    <citation type="submission" date="2020-06" db="EMBL/GenBank/DDBJ databases">
        <authorList>
            <person name="Li T."/>
            <person name="Hu X."/>
            <person name="Zhang T."/>
            <person name="Song X."/>
            <person name="Zhang H."/>
            <person name="Dai N."/>
            <person name="Sheng W."/>
            <person name="Hou X."/>
            <person name="Wei L."/>
        </authorList>
    </citation>
    <scope>NUCLEOTIDE SEQUENCE</scope>
    <source>
        <strain evidence="4">3651</strain>
        <tissue evidence="4">Leaf</tissue>
    </source>
</reference>
<dbReference type="InterPro" id="IPR027443">
    <property type="entry name" value="IPNS-like_sf"/>
</dbReference>
<accession>A0AAE1Z4Z8</accession>
<comment type="caution">
    <text evidence="4">The sequence shown here is derived from an EMBL/GenBank/DDBJ whole genome shotgun (WGS) entry which is preliminary data.</text>
</comment>
<name>A0AAE1Z4Z8_9LAMI</name>
<dbReference type="InterPro" id="IPR044861">
    <property type="entry name" value="IPNS-like_FE2OG_OXY"/>
</dbReference>
<evidence type="ECO:0000259" key="3">
    <source>
        <dbReference type="Pfam" id="PF03171"/>
    </source>
</evidence>
<feature type="domain" description="Isopenicillin N synthase-like Fe(2+) 2OG dioxygenase" evidence="3">
    <location>
        <begin position="103"/>
        <end position="166"/>
    </location>
</feature>
<dbReference type="GO" id="GO:0046872">
    <property type="term" value="F:metal ion binding"/>
    <property type="evidence" value="ECO:0007669"/>
    <property type="project" value="UniProtKB-KW"/>
</dbReference>
<proteinExistence type="predicted"/>
<evidence type="ECO:0000256" key="1">
    <source>
        <dbReference type="ARBA" id="ARBA00022723"/>
    </source>
</evidence>
<protein>
    <submittedName>
        <fullName evidence="4">Hyoscyamine 6-dioxygenase</fullName>
    </submittedName>
</protein>
<dbReference type="PANTHER" id="PTHR47991">
    <property type="entry name" value="OXOGLUTARATE/IRON-DEPENDENT DIOXYGENASE"/>
    <property type="match status" value="1"/>
</dbReference>
<evidence type="ECO:0000313" key="5">
    <source>
        <dbReference type="Proteomes" id="UP001293254"/>
    </source>
</evidence>
<evidence type="ECO:0000256" key="2">
    <source>
        <dbReference type="ARBA" id="ARBA00023004"/>
    </source>
</evidence>
<dbReference type="EMBL" id="JACGWO010000001">
    <property type="protein sequence ID" value="KAK4441593.1"/>
    <property type="molecule type" value="Genomic_DNA"/>
</dbReference>
<keyword evidence="2" id="KW-0408">Iron</keyword>
<dbReference type="SUPFAM" id="SSF51197">
    <property type="entry name" value="Clavaminate synthase-like"/>
    <property type="match status" value="1"/>
</dbReference>
<evidence type="ECO:0000313" key="4">
    <source>
        <dbReference type="EMBL" id="KAK4441593.1"/>
    </source>
</evidence>
<sequence>MPAEYKATFYSTDINRKCRIFSSSMNYDNEEVHYWRDNFTHHCYPPEDQLQLWPEKPIRYREVVSAYSVEVRELMLRMLDLIGEGLGLKLGYFDGELSKNQLFNVLFQDFQVLRKGEWMTVEPMPNAFFLLAALQLKVISNGKFTSPIHRVITHQKEGRTTIGRFLIPAHDMLIEPANKDDHAADDAPLYRCFTYKEFYSTFTKNICDADFALEYFKNKTK</sequence>
<dbReference type="Pfam" id="PF03171">
    <property type="entry name" value="2OG-FeII_Oxy"/>
    <property type="match status" value="1"/>
</dbReference>